<evidence type="ECO:0000313" key="1">
    <source>
        <dbReference type="EMBL" id="MCR1821748.1"/>
    </source>
</evidence>
<name>A0A9X2M7N4_9FIRM</name>
<dbReference type="InterPro" id="IPR027417">
    <property type="entry name" value="P-loop_NTPase"/>
</dbReference>
<comment type="caution">
    <text evidence="1">The sequence shown here is derived from an EMBL/GenBank/DDBJ whole genome shotgun (WGS) entry which is preliminary data.</text>
</comment>
<gene>
    <name evidence="1" type="ORF">NSA58_03010</name>
</gene>
<dbReference type="EMBL" id="JANKBY010000018">
    <property type="protein sequence ID" value="MCR1821748.1"/>
    <property type="molecule type" value="Genomic_DNA"/>
</dbReference>
<dbReference type="Proteomes" id="UP001140817">
    <property type="component" value="Unassembled WGS sequence"/>
</dbReference>
<evidence type="ECO:0000313" key="2">
    <source>
        <dbReference type="Proteomes" id="UP001140817"/>
    </source>
</evidence>
<keyword evidence="2" id="KW-1185">Reference proteome</keyword>
<sequence>MKNIYNIIGKKILIQSDFQYEHDRNFDDFEEKSKSYDIKVKFIEKEIPYKFNYPILYDKNYIRIYQGDKGLIREFTGLTRNRCYGCLFELSDSNSYYEYHYYTHAKQSLKNTYNIFERIAFEHILYKANTFILHSSYIKYKDKGILFSAPSGVGKSTQASLWEQYEKAEIINGDRTAINKNNGTWCAYGLPFAGSSRIYKNVTTPLEAIVILKQSKENSIKKLSTLEGFKYIYSETTINSWNRDFINTIINLIMDMLDSVDVYMLSCRPDRDAVDLLKNKLGDINKNER</sequence>
<reference evidence="1" key="1">
    <citation type="submission" date="2022-07" db="EMBL/GenBank/DDBJ databases">
        <title>Enhanced cultured diversity of the mouse gut microbiota enables custom-made synthetic communities.</title>
        <authorList>
            <person name="Afrizal A."/>
        </authorList>
    </citation>
    <scope>NUCLEOTIDE SEQUENCE</scope>
    <source>
        <strain evidence="1">DSM 29186</strain>
    </source>
</reference>
<evidence type="ECO:0008006" key="3">
    <source>
        <dbReference type="Google" id="ProtNLM"/>
    </source>
</evidence>
<dbReference type="RefSeq" id="WP_257560053.1">
    <property type="nucleotide sequence ID" value="NZ_JANKBY010000018.1"/>
</dbReference>
<accession>A0A9X2M7N4</accession>
<dbReference type="AlphaFoldDB" id="A0A9X2M7N4"/>
<protein>
    <recommendedName>
        <fullName evidence="3">SynChlorMet cassette protein ScmC</fullName>
    </recommendedName>
</protein>
<dbReference type="Gene3D" id="3.40.50.300">
    <property type="entry name" value="P-loop containing nucleotide triphosphate hydrolases"/>
    <property type="match status" value="1"/>
</dbReference>
<proteinExistence type="predicted"/>
<dbReference type="SUPFAM" id="SSF53795">
    <property type="entry name" value="PEP carboxykinase-like"/>
    <property type="match status" value="1"/>
</dbReference>
<organism evidence="1 2">
    <name type="scientific">Terrisporobacter muris</name>
    <dbReference type="NCBI Taxonomy" id="2963284"/>
    <lineage>
        <taxon>Bacteria</taxon>
        <taxon>Bacillati</taxon>
        <taxon>Bacillota</taxon>
        <taxon>Clostridia</taxon>
        <taxon>Peptostreptococcales</taxon>
        <taxon>Peptostreptococcaceae</taxon>
        <taxon>Terrisporobacter</taxon>
    </lineage>
</organism>